<reference evidence="5" key="2">
    <citation type="journal article" date="2017" name="Nat. Plants">
        <title>The Aegilops tauschii genome reveals multiple impacts of transposons.</title>
        <authorList>
            <person name="Zhao G."/>
            <person name="Zou C."/>
            <person name="Li K."/>
            <person name="Wang K."/>
            <person name="Li T."/>
            <person name="Gao L."/>
            <person name="Zhang X."/>
            <person name="Wang H."/>
            <person name="Yang Z."/>
            <person name="Liu X."/>
            <person name="Jiang W."/>
            <person name="Mao L."/>
            <person name="Kong X."/>
            <person name="Jiao Y."/>
            <person name="Jia J."/>
        </authorList>
    </citation>
    <scope>NUCLEOTIDE SEQUENCE [LARGE SCALE GENOMIC DNA]</scope>
    <source>
        <strain evidence="5">cv. AL8/78</strain>
    </source>
</reference>
<evidence type="ECO:0000256" key="3">
    <source>
        <dbReference type="SAM" id="MobiDB-lite"/>
    </source>
</evidence>
<evidence type="ECO:0000313" key="4">
    <source>
        <dbReference type="EnsemblPlants" id="AET5Gv20411400.6"/>
    </source>
</evidence>
<dbReference type="Gramene" id="AET5Gv20411400.6">
    <property type="protein sequence ID" value="AET5Gv20411400.6"/>
    <property type="gene ID" value="AET5Gv20411400"/>
</dbReference>
<keyword evidence="1" id="KW-0112">Calmodulin-binding</keyword>
<dbReference type="STRING" id="200361.A0A453KGU9"/>
<name>A0A453KGU9_AEGTS</name>
<dbReference type="InterPro" id="IPR000048">
    <property type="entry name" value="IQ_motif_EF-hand-BS"/>
</dbReference>
<reference evidence="5" key="1">
    <citation type="journal article" date="2014" name="Science">
        <title>Ancient hybridizations among the ancestral genomes of bread wheat.</title>
        <authorList>
            <consortium name="International Wheat Genome Sequencing Consortium,"/>
            <person name="Marcussen T."/>
            <person name="Sandve S.R."/>
            <person name="Heier L."/>
            <person name="Spannagl M."/>
            <person name="Pfeifer M."/>
            <person name="Jakobsen K.S."/>
            <person name="Wulff B.B."/>
            <person name="Steuernagel B."/>
            <person name="Mayer K.F."/>
            <person name="Olsen O.A."/>
        </authorList>
    </citation>
    <scope>NUCLEOTIDE SEQUENCE [LARGE SCALE GENOMIC DNA]</scope>
    <source>
        <strain evidence="5">cv. AL8/78</strain>
    </source>
</reference>
<keyword evidence="5" id="KW-1185">Reference proteome</keyword>
<reference evidence="4" key="5">
    <citation type="journal article" date="2021" name="G3 (Bethesda)">
        <title>Aegilops tauschii genome assembly Aet v5.0 features greater sequence contiguity and improved annotation.</title>
        <authorList>
            <person name="Wang L."/>
            <person name="Zhu T."/>
            <person name="Rodriguez J.C."/>
            <person name="Deal K.R."/>
            <person name="Dubcovsky J."/>
            <person name="McGuire P.E."/>
            <person name="Lux T."/>
            <person name="Spannagl M."/>
            <person name="Mayer K.F.X."/>
            <person name="Baldrich P."/>
            <person name="Meyers B.C."/>
            <person name="Huo N."/>
            <person name="Gu Y.Q."/>
            <person name="Zhou H."/>
            <person name="Devos K.M."/>
            <person name="Bennetzen J.L."/>
            <person name="Unver T."/>
            <person name="Budak H."/>
            <person name="Gulick P.J."/>
            <person name="Galiba G."/>
            <person name="Kalapos B."/>
            <person name="Nelson D.R."/>
            <person name="Li P."/>
            <person name="You F.M."/>
            <person name="Luo M.C."/>
            <person name="Dvorak J."/>
        </authorList>
    </citation>
    <scope>NUCLEOTIDE SEQUENCE [LARGE SCALE GENOMIC DNA]</scope>
    <source>
        <strain evidence="4">cv. AL8/78</strain>
    </source>
</reference>
<comment type="similarity">
    <text evidence="2">Belongs to the IQD family.</text>
</comment>
<proteinExistence type="inferred from homology"/>
<evidence type="ECO:0000313" key="5">
    <source>
        <dbReference type="Proteomes" id="UP000015105"/>
    </source>
</evidence>
<accession>A0A453KGU9</accession>
<evidence type="ECO:0000256" key="2">
    <source>
        <dbReference type="ARBA" id="ARBA00024341"/>
    </source>
</evidence>
<dbReference type="Gene3D" id="1.20.5.190">
    <property type="match status" value="1"/>
</dbReference>
<dbReference type="GO" id="GO:0005516">
    <property type="term" value="F:calmodulin binding"/>
    <property type="evidence" value="ECO:0007669"/>
    <property type="project" value="UniProtKB-KW"/>
</dbReference>
<protein>
    <recommendedName>
        <fullName evidence="6">DUF4005 domain-containing protein</fullName>
    </recommendedName>
</protein>
<feature type="region of interest" description="Disordered" evidence="3">
    <location>
        <begin position="258"/>
        <end position="284"/>
    </location>
</feature>
<evidence type="ECO:0008006" key="6">
    <source>
        <dbReference type="Google" id="ProtNLM"/>
    </source>
</evidence>
<dbReference type="AlphaFoldDB" id="A0A453KGU9"/>
<reference evidence="4" key="3">
    <citation type="journal article" date="2017" name="Nature">
        <title>Genome sequence of the progenitor of the wheat D genome Aegilops tauschii.</title>
        <authorList>
            <person name="Luo M.C."/>
            <person name="Gu Y.Q."/>
            <person name="Puiu D."/>
            <person name="Wang H."/>
            <person name="Twardziok S.O."/>
            <person name="Deal K.R."/>
            <person name="Huo N."/>
            <person name="Zhu T."/>
            <person name="Wang L."/>
            <person name="Wang Y."/>
            <person name="McGuire P.E."/>
            <person name="Liu S."/>
            <person name="Long H."/>
            <person name="Ramasamy R.K."/>
            <person name="Rodriguez J.C."/>
            <person name="Van S.L."/>
            <person name="Yuan L."/>
            <person name="Wang Z."/>
            <person name="Xia Z."/>
            <person name="Xiao L."/>
            <person name="Anderson O.D."/>
            <person name="Ouyang S."/>
            <person name="Liang Y."/>
            <person name="Zimin A.V."/>
            <person name="Pertea G."/>
            <person name="Qi P."/>
            <person name="Bennetzen J.L."/>
            <person name="Dai X."/>
            <person name="Dawson M.W."/>
            <person name="Muller H.G."/>
            <person name="Kugler K."/>
            <person name="Rivarola-Duarte L."/>
            <person name="Spannagl M."/>
            <person name="Mayer K.F.X."/>
            <person name="Lu F.H."/>
            <person name="Bevan M.W."/>
            <person name="Leroy P."/>
            <person name="Li P."/>
            <person name="You F.M."/>
            <person name="Sun Q."/>
            <person name="Liu Z."/>
            <person name="Lyons E."/>
            <person name="Wicker T."/>
            <person name="Salzberg S.L."/>
            <person name="Devos K.M."/>
            <person name="Dvorak J."/>
        </authorList>
    </citation>
    <scope>NUCLEOTIDE SEQUENCE [LARGE SCALE GENOMIC DNA]</scope>
    <source>
        <strain evidence="4">cv. AL8/78</strain>
    </source>
</reference>
<reference evidence="4" key="4">
    <citation type="submission" date="2019-03" db="UniProtKB">
        <authorList>
            <consortium name="EnsemblPlants"/>
        </authorList>
    </citation>
    <scope>IDENTIFICATION</scope>
</reference>
<sequence length="284" mass="31276">DRRMERKKKGWFERIKRLFISEPKQKPKPDKKVKSKRWLVGKLKTQHSFALPAPEPEPATGQIQIRQAEEEQSKHAVAVALASAAAAEAAVAAAHAAAEVVRLTGQPSPAPAREDPASSGHELFAAVAIQSAYRGYLARRALRALKGLVRLQAVIRGQAVRRQTAATLRGLESLVKIQARQHARVDVEHDHEHDGDGMDALLRRGRELYAAALQQQQNSSGSRGWDGSTLSKEEMGAVMRSREEAAIKRVRALQYASIQNNKTNSGRRRSASGGSPCPGTRWRR</sequence>
<dbReference type="Pfam" id="PF00612">
    <property type="entry name" value="IQ"/>
    <property type="match status" value="1"/>
</dbReference>
<dbReference type="Proteomes" id="UP000015105">
    <property type="component" value="Chromosome 5D"/>
</dbReference>
<organism evidence="4 5">
    <name type="scientific">Aegilops tauschii subsp. strangulata</name>
    <name type="common">Goatgrass</name>
    <dbReference type="NCBI Taxonomy" id="200361"/>
    <lineage>
        <taxon>Eukaryota</taxon>
        <taxon>Viridiplantae</taxon>
        <taxon>Streptophyta</taxon>
        <taxon>Embryophyta</taxon>
        <taxon>Tracheophyta</taxon>
        <taxon>Spermatophyta</taxon>
        <taxon>Magnoliopsida</taxon>
        <taxon>Liliopsida</taxon>
        <taxon>Poales</taxon>
        <taxon>Poaceae</taxon>
        <taxon>BOP clade</taxon>
        <taxon>Pooideae</taxon>
        <taxon>Triticodae</taxon>
        <taxon>Triticeae</taxon>
        <taxon>Triticinae</taxon>
        <taxon>Aegilops</taxon>
    </lineage>
</organism>
<dbReference type="PANTHER" id="PTHR32295:SF41">
    <property type="entry name" value="PROTEIN IQ-DOMAIN 11"/>
    <property type="match status" value="1"/>
</dbReference>
<dbReference type="EnsemblPlants" id="AET5Gv20411400.6">
    <property type="protein sequence ID" value="AET5Gv20411400.6"/>
    <property type="gene ID" value="AET5Gv20411400"/>
</dbReference>
<dbReference type="CDD" id="cd23767">
    <property type="entry name" value="IQCD"/>
    <property type="match status" value="1"/>
</dbReference>
<dbReference type="PANTHER" id="PTHR32295">
    <property type="entry name" value="IQ-DOMAIN 5-RELATED"/>
    <property type="match status" value="1"/>
</dbReference>
<evidence type="ECO:0000256" key="1">
    <source>
        <dbReference type="ARBA" id="ARBA00022860"/>
    </source>
</evidence>
<dbReference type="PROSITE" id="PS50096">
    <property type="entry name" value="IQ"/>
    <property type="match status" value="2"/>
</dbReference>